<dbReference type="EMBL" id="QKNY01000010">
    <property type="protein sequence ID" value="RJX43137.1"/>
    <property type="molecule type" value="Genomic_DNA"/>
</dbReference>
<evidence type="ECO:0000259" key="1">
    <source>
        <dbReference type="Pfam" id="PF01541"/>
    </source>
</evidence>
<feature type="domain" description="GIY-YIG" evidence="1">
    <location>
        <begin position="105"/>
        <end position="160"/>
    </location>
</feature>
<evidence type="ECO:0000313" key="3">
    <source>
        <dbReference type="Proteomes" id="UP000276588"/>
    </source>
</evidence>
<dbReference type="InterPro" id="IPR035901">
    <property type="entry name" value="GIY-YIG_endonuc_sf"/>
</dbReference>
<organism evidence="2 3">
    <name type="scientific">Halonotius aquaticus</name>
    <dbReference type="NCBI Taxonomy" id="2216978"/>
    <lineage>
        <taxon>Archaea</taxon>
        <taxon>Methanobacteriati</taxon>
        <taxon>Methanobacteriota</taxon>
        <taxon>Stenosarchaea group</taxon>
        <taxon>Halobacteria</taxon>
        <taxon>Halobacteriales</taxon>
        <taxon>Haloferacaceae</taxon>
        <taxon>Halonotius</taxon>
    </lineage>
</organism>
<keyword evidence="3" id="KW-1185">Reference proteome</keyword>
<accession>A0A3A6PNK4</accession>
<dbReference type="RefSeq" id="WP_120102784.1">
    <property type="nucleotide sequence ID" value="NZ_QKNY01000010.1"/>
</dbReference>
<protein>
    <recommendedName>
        <fullName evidence="1">GIY-YIG domain-containing protein</fullName>
    </recommendedName>
</protein>
<dbReference type="Gene3D" id="3.40.1440.10">
    <property type="entry name" value="GIY-YIG endonuclease"/>
    <property type="match status" value="1"/>
</dbReference>
<sequence>MHYPGEVAYTITQTPGEVLREEVQSRIVDQVPTDSYQQTSDPLPLMHDDSISSIVLELLPHTDGSFADNAVYVLECIQTPGISTAIRYGISLASISRYKNLDGADRVLYVGVSSNLLRRLHQHINLPVEEGANFTALYRPIRVLQVGWFRSYDRAEKAEALAANLLDDRFPDDFVAYPG</sequence>
<comment type="caution">
    <text evidence="2">The sequence shown here is derived from an EMBL/GenBank/DDBJ whole genome shotgun (WGS) entry which is preliminary data.</text>
</comment>
<proteinExistence type="predicted"/>
<dbReference type="AlphaFoldDB" id="A0A3A6PNK4"/>
<dbReference type="SUPFAM" id="SSF82771">
    <property type="entry name" value="GIY-YIG endonuclease"/>
    <property type="match status" value="1"/>
</dbReference>
<reference evidence="2 3" key="1">
    <citation type="submission" date="2018-06" db="EMBL/GenBank/DDBJ databases">
        <title>Halonotius sp. F13-13 a new haloarchaeeon isolated from a solar saltern from Isla Cristina, Huelva, Spain.</title>
        <authorList>
            <person name="Duran-Viseras A."/>
            <person name="Sanchez-Porro C."/>
            <person name="Ventosa A."/>
        </authorList>
    </citation>
    <scope>NUCLEOTIDE SEQUENCE [LARGE SCALE GENOMIC DNA]</scope>
    <source>
        <strain evidence="2 3">F13-13</strain>
    </source>
</reference>
<name>A0A3A6PNK4_9EURY</name>
<dbReference type="InterPro" id="IPR000305">
    <property type="entry name" value="GIY-YIG_endonuc"/>
</dbReference>
<dbReference type="Pfam" id="PF01541">
    <property type="entry name" value="GIY-YIG"/>
    <property type="match status" value="1"/>
</dbReference>
<evidence type="ECO:0000313" key="2">
    <source>
        <dbReference type="EMBL" id="RJX43137.1"/>
    </source>
</evidence>
<dbReference type="OrthoDB" id="350830at2157"/>
<gene>
    <name evidence="2" type="ORF">DM826_07475</name>
</gene>
<dbReference type="Proteomes" id="UP000276588">
    <property type="component" value="Unassembled WGS sequence"/>
</dbReference>